<sequence length="245" mass="27985">MNRAICQVVLGLIVMLVVPVWAGEVGAPPSVKEQIVKLLASISMKMNFSIDEKFCRQFFEDFKKQHKIEYVQPIIQADRVDDPKLAPFFAKCPTVKWIGDETDEPGYRLNTKEFRHQLAPTLVGTAHFRLYKVDIDNNKANGKEHVFYSDKFVREPPPGEELPPVHEGDNTRGEYVAVDFEDCAVLGGVTVGDGGTPEFPIYNGVIRYRGRLYLYDLMAAGGYKLYLNELTARQDRFKIICRYWQ</sequence>
<dbReference type="STRING" id="1742972.COMA1_10466"/>
<name>A0A0S4L3D5_9BACT</name>
<evidence type="ECO:0000313" key="1">
    <source>
        <dbReference type="EMBL" id="CUS32161.1"/>
    </source>
</evidence>
<evidence type="ECO:0000313" key="2">
    <source>
        <dbReference type="Proteomes" id="UP000199032"/>
    </source>
</evidence>
<accession>A0A0S4L3D5</accession>
<protein>
    <submittedName>
        <fullName evidence="1">Uncharacterized protein</fullName>
    </submittedName>
</protein>
<reference evidence="1 2" key="1">
    <citation type="submission" date="2015-10" db="EMBL/GenBank/DDBJ databases">
        <authorList>
            <person name="Gilbert D.G."/>
        </authorList>
    </citation>
    <scope>NUCLEOTIDE SEQUENCE [LARGE SCALE GENOMIC DNA]</scope>
    <source>
        <strain evidence="1">COMA1</strain>
    </source>
</reference>
<keyword evidence="2" id="KW-1185">Reference proteome</keyword>
<dbReference type="Proteomes" id="UP000199032">
    <property type="component" value="Unassembled WGS sequence"/>
</dbReference>
<dbReference type="EMBL" id="CZQA01000001">
    <property type="protein sequence ID" value="CUS32161.1"/>
    <property type="molecule type" value="Genomic_DNA"/>
</dbReference>
<dbReference type="AlphaFoldDB" id="A0A0S4L3D5"/>
<dbReference type="OrthoDB" id="2111650at2"/>
<organism evidence="1 2">
    <name type="scientific">Candidatus Nitrospira nitrosa</name>
    <dbReference type="NCBI Taxonomy" id="1742972"/>
    <lineage>
        <taxon>Bacteria</taxon>
        <taxon>Pseudomonadati</taxon>
        <taxon>Nitrospirota</taxon>
        <taxon>Nitrospiria</taxon>
        <taxon>Nitrospirales</taxon>
        <taxon>Nitrospiraceae</taxon>
        <taxon>Nitrospira</taxon>
    </lineage>
</organism>
<dbReference type="RefSeq" id="WP_090743138.1">
    <property type="nucleotide sequence ID" value="NZ_CZQA01000001.1"/>
</dbReference>
<proteinExistence type="predicted"/>
<gene>
    <name evidence="1" type="ORF">COMA1_10466</name>
</gene>